<name>A0A2W4WLQ7_9CYAN</name>
<dbReference type="SMART" id="SM00855">
    <property type="entry name" value="PGAM"/>
    <property type="match status" value="1"/>
</dbReference>
<dbReference type="InterPro" id="IPR050275">
    <property type="entry name" value="PGM_Phosphatase"/>
</dbReference>
<dbReference type="Gene3D" id="3.40.50.1240">
    <property type="entry name" value="Phosphoglycerate mutase-like"/>
    <property type="match status" value="1"/>
</dbReference>
<dbReference type="InterPro" id="IPR001345">
    <property type="entry name" value="PG/BPGM_mutase_AS"/>
</dbReference>
<dbReference type="InterPro" id="IPR029033">
    <property type="entry name" value="His_PPase_superfam"/>
</dbReference>
<dbReference type="Pfam" id="PF00300">
    <property type="entry name" value="His_Phos_1"/>
    <property type="match status" value="1"/>
</dbReference>
<evidence type="ECO:0000313" key="3">
    <source>
        <dbReference type="EMBL" id="PZO45836.1"/>
    </source>
</evidence>
<dbReference type="PIRSF" id="PIRSF000709">
    <property type="entry name" value="6PFK_2-Ptase"/>
    <property type="match status" value="1"/>
</dbReference>
<dbReference type="GO" id="GO:0016791">
    <property type="term" value="F:phosphatase activity"/>
    <property type="evidence" value="ECO:0007669"/>
    <property type="project" value="TreeGrafter"/>
</dbReference>
<feature type="active site" description="Proton donor/acceptor" evidence="1">
    <location>
        <position position="89"/>
    </location>
</feature>
<dbReference type="PANTHER" id="PTHR48100:SF59">
    <property type="entry name" value="ADENOSYLCOBALAMIN_ALPHA-RIBAZOLE PHOSPHATASE"/>
    <property type="match status" value="1"/>
</dbReference>
<gene>
    <name evidence="3" type="ORF">DCF17_00360</name>
</gene>
<dbReference type="CDD" id="cd07067">
    <property type="entry name" value="HP_PGM_like"/>
    <property type="match status" value="1"/>
</dbReference>
<protein>
    <recommendedName>
        <fullName evidence="5">Histidine phosphatase family protein</fullName>
    </recommendedName>
</protein>
<evidence type="ECO:0000256" key="2">
    <source>
        <dbReference type="PIRSR" id="PIRSR613078-2"/>
    </source>
</evidence>
<dbReference type="AlphaFoldDB" id="A0A2W4WLQ7"/>
<accession>A0A2W4WLQ7</accession>
<comment type="caution">
    <text evidence="3">The sequence shown here is derived from an EMBL/GenBank/DDBJ whole genome shotgun (WGS) entry which is preliminary data.</text>
</comment>
<evidence type="ECO:0008006" key="5">
    <source>
        <dbReference type="Google" id="ProtNLM"/>
    </source>
</evidence>
<dbReference type="Proteomes" id="UP000249081">
    <property type="component" value="Unassembled WGS sequence"/>
</dbReference>
<feature type="binding site" evidence="2">
    <location>
        <position position="65"/>
    </location>
    <ligand>
        <name>substrate</name>
    </ligand>
</feature>
<dbReference type="EMBL" id="QBMN01000001">
    <property type="protein sequence ID" value="PZO45836.1"/>
    <property type="molecule type" value="Genomic_DNA"/>
</dbReference>
<sequence>MCNIPIQPKLLLIRHGQTALNTKGRVHSQQDSTGLDETGRWQASRLVEVCRRYGVRSVLASPEQRALETAQIVAEALDLPVEVSEGLRERNWGQWSGEP</sequence>
<reference evidence="4" key="1">
    <citation type="submission" date="2018-04" db="EMBL/GenBank/DDBJ databases">
        <authorList>
            <person name="Cornet L."/>
        </authorList>
    </citation>
    <scope>NUCLEOTIDE SEQUENCE [LARGE SCALE GENOMIC DNA]</scope>
</reference>
<proteinExistence type="predicted"/>
<dbReference type="PROSITE" id="PS00175">
    <property type="entry name" value="PG_MUTASE"/>
    <property type="match status" value="1"/>
</dbReference>
<evidence type="ECO:0000256" key="1">
    <source>
        <dbReference type="PIRSR" id="PIRSR613078-1"/>
    </source>
</evidence>
<evidence type="ECO:0000313" key="4">
    <source>
        <dbReference type="Proteomes" id="UP000249081"/>
    </source>
</evidence>
<organism evidence="3 4">
    <name type="scientific">Shackletoniella antarctica</name>
    <dbReference type="NCBI Taxonomy" id="268115"/>
    <lineage>
        <taxon>Bacteria</taxon>
        <taxon>Bacillati</taxon>
        <taxon>Cyanobacteriota</taxon>
        <taxon>Cyanophyceae</taxon>
        <taxon>Oculatellales</taxon>
        <taxon>Oculatellaceae</taxon>
        <taxon>Shackletoniella</taxon>
    </lineage>
</organism>
<reference evidence="3 4" key="2">
    <citation type="submission" date="2018-06" db="EMBL/GenBank/DDBJ databases">
        <title>Metagenomic assembly of (sub)arctic Cyanobacteria and their associated microbiome from non-axenic cultures.</title>
        <authorList>
            <person name="Baurain D."/>
        </authorList>
    </citation>
    <scope>NUCLEOTIDE SEQUENCE [LARGE SCALE GENOMIC DNA]</scope>
    <source>
        <strain evidence="3">ULC041bin1</strain>
    </source>
</reference>
<feature type="binding site" evidence="2">
    <location>
        <begin position="14"/>
        <end position="21"/>
    </location>
    <ligand>
        <name>substrate</name>
    </ligand>
</feature>
<feature type="active site" description="Tele-phosphohistidine intermediate" evidence="1">
    <location>
        <position position="15"/>
    </location>
</feature>
<dbReference type="GO" id="GO:0005737">
    <property type="term" value="C:cytoplasm"/>
    <property type="evidence" value="ECO:0007669"/>
    <property type="project" value="TreeGrafter"/>
</dbReference>
<dbReference type="InterPro" id="IPR013078">
    <property type="entry name" value="His_Pase_superF_clade-1"/>
</dbReference>
<dbReference type="PANTHER" id="PTHR48100">
    <property type="entry name" value="BROAD-SPECIFICITY PHOSPHATASE YOR283W-RELATED"/>
    <property type="match status" value="1"/>
</dbReference>
<dbReference type="SUPFAM" id="SSF53254">
    <property type="entry name" value="Phosphoglycerate mutase-like"/>
    <property type="match status" value="1"/>
</dbReference>